<dbReference type="GO" id="GO:0016301">
    <property type="term" value="F:kinase activity"/>
    <property type="evidence" value="ECO:0007669"/>
    <property type="project" value="UniProtKB-KW"/>
</dbReference>
<evidence type="ECO:0000256" key="3">
    <source>
        <dbReference type="ARBA" id="ARBA00022448"/>
    </source>
</evidence>
<dbReference type="SUPFAM" id="SSF51261">
    <property type="entry name" value="Duplicated hybrid motif"/>
    <property type="match status" value="1"/>
</dbReference>
<dbReference type="FunFam" id="2.70.70.10:FF:000001">
    <property type="entry name" value="PTS system glucose-specific IIA component"/>
    <property type="match status" value="1"/>
</dbReference>
<dbReference type="PANTHER" id="PTHR45008:SF1">
    <property type="entry name" value="PTS SYSTEM GLUCOSE-SPECIFIC EIIA COMPONENT"/>
    <property type="match status" value="1"/>
</dbReference>
<accession>A0A6G8AWV5</accession>
<reference evidence="9 10" key="1">
    <citation type="submission" date="2020-03" db="EMBL/GenBank/DDBJ databases">
        <title>Vagococcus sp. nov., isolated from beetles.</title>
        <authorList>
            <person name="Hyun D.-W."/>
            <person name="Bae J.-W."/>
        </authorList>
    </citation>
    <scope>NUCLEOTIDE SEQUENCE [LARGE SCALE GENOMIC DNA]</scope>
    <source>
        <strain evidence="9 10">HDW17B</strain>
    </source>
</reference>
<sequence length="167" mass="17535">MFGMFKKNKKADSNVSTDIYAVATGEVVSIDKVNDPVFSQKMMGDGFAVIPTSGDVYSPVAGEIMSIFPTKHALGIRMASGLEILLHMGIDTVELGGEPFDIKVKEGDKVSANTLIAKIDLAFLANASKPNDLVVAITNTADNLESLTLTKTGTASAGEVIGNVKAK</sequence>
<evidence type="ECO:0000259" key="8">
    <source>
        <dbReference type="PROSITE" id="PS51093"/>
    </source>
</evidence>
<keyword evidence="3" id="KW-0813">Transport</keyword>
<dbReference type="PANTHER" id="PTHR45008">
    <property type="entry name" value="PTS SYSTEM GLUCOSE-SPECIFIC EIIA COMPONENT"/>
    <property type="match status" value="1"/>
</dbReference>
<evidence type="ECO:0000256" key="6">
    <source>
        <dbReference type="ARBA" id="ARBA00022683"/>
    </source>
</evidence>
<evidence type="ECO:0000256" key="5">
    <source>
        <dbReference type="ARBA" id="ARBA00022679"/>
    </source>
</evidence>
<feature type="domain" description="PTS EIIA type-1" evidence="8">
    <location>
        <begin position="35"/>
        <end position="139"/>
    </location>
</feature>
<dbReference type="GO" id="GO:0005737">
    <property type="term" value="C:cytoplasm"/>
    <property type="evidence" value="ECO:0007669"/>
    <property type="project" value="UniProtKB-SubCell"/>
</dbReference>
<evidence type="ECO:0000256" key="1">
    <source>
        <dbReference type="ARBA" id="ARBA00004496"/>
    </source>
</evidence>
<evidence type="ECO:0000313" key="9">
    <source>
        <dbReference type="EMBL" id="QIL49538.1"/>
    </source>
</evidence>
<dbReference type="InterPro" id="IPR001127">
    <property type="entry name" value="PTS_EIIA_1_perm"/>
</dbReference>
<dbReference type="PROSITE" id="PS51093">
    <property type="entry name" value="PTS_EIIA_TYPE_1"/>
    <property type="match status" value="1"/>
</dbReference>
<dbReference type="InterPro" id="IPR050890">
    <property type="entry name" value="PTS_EIIA_component"/>
</dbReference>
<dbReference type="PROSITE" id="PS00371">
    <property type="entry name" value="PTS_EIIA_TYPE_1_HIS"/>
    <property type="match status" value="1"/>
</dbReference>
<dbReference type="AlphaFoldDB" id="A0A6G8AWV5"/>
<keyword evidence="5" id="KW-0808">Transferase</keyword>
<dbReference type="Gene3D" id="2.70.70.10">
    <property type="entry name" value="Glucose Permease (Domain IIA)"/>
    <property type="match status" value="1"/>
</dbReference>
<organism evidence="9 10">
    <name type="scientific">Vagococcus hydrophili</name>
    <dbReference type="NCBI Taxonomy" id="2714947"/>
    <lineage>
        <taxon>Bacteria</taxon>
        <taxon>Bacillati</taxon>
        <taxon>Bacillota</taxon>
        <taxon>Bacilli</taxon>
        <taxon>Lactobacillales</taxon>
        <taxon>Enterococcaceae</taxon>
        <taxon>Vagococcus</taxon>
    </lineage>
</organism>
<dbReference type="KEGG" id="vhy:G7082_14025"/>
<evidence type="ECO:0000313" key="10">
    <source>
        <dbReference type="Proteomes" id="UP000501747"/>
    </source>
</evidence>
<comment type="subcellular location">
    <subcellularLocation>
        <location evidence="2">Cell membrane</location>
        <topology evidence="2">Multi-pass membrane protein</topology>
    </subcellularLocation>
    <subcellularLocation>
        <location evidence="1">Cytoplasm</location>
    </subcellularLocation>
</comment>
<name>A0A6G8AWV5_9ENTE</name>
<evidence type="ECO:0000256" key="2">
    <source>
        <dbReference type="ARBA" id="ARBA00004651"/>
    </source>
</evidence>
<keyword evidence="6" id="KW-0598">Phosphotransferase system</keyword>
<gene>
    <name evidence="9" type="ORF">G7082_14025</name>
</gene>
<evidence type="ECO:0000256" key="4">
    <source>
        <dbReference type="ARBA" id="ARBA00022597"/>
    </source>
</evidence>
<dbReference type="InterPro" id="IPR011055">
    <property type="entry name" value="Dup_hybrid_motif"/>
</dbReference>
<protein>
    <submittedName>
        <fullName evidence="9">PTS glucose transporter subunit IIA</fullName>
    </submittedName>
</protein>
<dbReference type="NCBIfam" id="TIGR00830">
    <property type="entry name" value="PTBA"/>
    <property type="match status" value="1"/>
</dbReference>
<dbReference type="GO" id="GO:0005886">
    <property type="term" value="C:plasma membrane"/>
    <property type="evidence" value="ECO:0007669"/>
    <property type="project" value="UniProtKB-SubCell"/>
</dbReference>
<dbReference type="EMBL" id="CP049887">
    <property type="protein sequence ID" value="QIL49538.1"/>
    <property type="molecule type" value="Genomic_DNA"/>
</dbReference>
<proteinExistence type="predicted"/>
<keyword evidence="4 9" id="KW-0762">Sugar transport</keyword>
<dbReference type="Pfam" id="PF00358">
    <property type="entry name" value="PTS_EIIA_1"/>
    <property type="match status" value="1"/>
</dbReference>
<evidence type="ECO:0000256" key="7">
    <source>
        <dbReference type="ARBA" id="ARBA00022777"/>
    </source>
</evidence>
<keyword evidence="10" id="KW-1185">Reference proteome</keyword>
<dbReference type="GO" id="GO:0009401">
    <property type="term" value="P:phosphoenolpyruvate-dependent sugar phosphotransferase system"/>
    <property type="evidence" value="ECO:0007669"/>
    <property type="project" value="UniProtKB-KW"/>
</dbReference>
<dbReference type="Proteomes" id="UP000501747">
    <property type="component" value="Chromosome"/>
</dbReference>
<keyword evidence="7" id="KW-0418">Kinase</keyword>
<dbReference type="RefSeq" id="WP_166035825.1">
    <property type="nucleotide sequence ID" value="NZ_CP049887.1"/>
</dbReference>